<reference evidence="2 4" key="1">
    <citation type="submission" date="2015-09" db="EMBL/GenBank/DDBJ databases">
        <authorList>
            <person name="Rodrigo-Torres L."/>
            <person name="Arahal D.R."/>
        </authorList>
    </citation>
    <scope>NUCLEOTIDE SEQUENCE [LARGE SCALE GENOMIC DNA]</scope>
    <source>
        <strain evidence="2 4">CECT 5118</strain>
    </source>
</reference>
<evidence type="ECO:0000313" key="5">
    <source>
        <dbReference type="Proteomes" id="UP000051887"/>
    </source>
</evidence>
<sequence length="132" mass="14828">MMTLDTTRDLTQDLDQALQAHGAWKQRLRAAAVHKEVDLPVNSICRDDCCRFGRWLYSLPVEKRESPEARTVLRLHAQFHRAAGAVANMIEDGMFDQALSSLATGGYPQVSAELTRAVMDWKVALMREARTA</sequence>
<dbReference type="Proteomes" id="UP000051086">
    <property type="component" value="Unassembled WGS sequence"/>
</dbReference>
<evidence type="ECO:0000313" key="4">
    <source>
        <dbReference type="Proteomes" id="UP000051086"/>
    </source>
</evidence>
<dbReference type="AlphaFoldDB" id="A0A0P1FN27"/>
<evidence type="ECO:0000259" key="1">
    <source>
        <dbReference type="Pfam" id="PF13682"/>
    </source>
</evidence>
<protein>
    <submittedName>
        <fullName evidence="3">Diguanylate cyclase</fullName>
    </submittedName>
</protein>
<proteinExistence type="predicted"/>
<dbReference type="Gene3D" id="1.20.120.30">
    <property type="entry name" value="Aspartate receptor, ligand-binding domain"/>
    <property type="match status" value="1"/>
</dbReference>
<accession>A0A0P1FN27</accession>
<keyword evidence="4" id="KW-1185">Reference proteome</keyword>
<dbReference type="Proteomes" id="UP000051887">
    <property type="component" value="Unassembled WGS sequence"/>
</dbReference>
<feature type="domain" description="Chemoreceptor zinc-binding" evidence="1">
    <location>
        <begin position="21"/>
        <end position="86"/>
    </location>
</feature>
<dbReference type="RefSeq" id="WP_058244874.1">
    <property type="nucleotide sequence ID" value="NZ_CYSB01000038.1"/>
</dbReference>
<dbReference type="InterPro" id="IPR025991">
    <property type="entry name" value="Chemoreceptor_zinc-bind_dom"/>
</dbReference>
<gene>
    <name evidence="2" type="ORF">TL5118_03005</name>
    <name evidence="3" type="ORF">TL5120_03563</name>
</gene>
<evidence type="ECO:0000313" key="3">
    <source>
        <dbReference type="EMBL" id="CUH73751.1"/>
    </source>
</evidence>
<dbReference type="EMBL" id="CYSC01000041">
    <property type="protein sequence ID" value="CUH73751.1"/>
    <property type="molecule type" value="Genomic_DNA"/>
</dbReference>
<reference evidence="3 5" key="2">
    <citation type="submission" date="2015-09" db="EMBL/GenBank/DDBJ databases">
        <authorList>
            <consortium name="Swine Surveillance"/>
        </authorList>
    </citation>
    <scope>NUCLEOTIDE SEQUENCE [LARGE SCALE GENOMIC DNA]</scope>
    <source>
        <strain evidence="3 5">5120</strain>
    </source>
</reference>
<name>A0A0P1FN27_9RHOB</name>
<dbReference type="Pfam" id="PF13682">
    <property type="entry name" value="CZB"/>
    <property type="match status" value="1"/>
</dbReference>
<dbReference type="EMBL" id="CYSB01000038">
    <property type="protein sequence ID" value="CUH69046.1"/>
    <property type="molecule type" value="Genomic_DNA"/>
</dbReference>
<evidence type="ECO:0000313" key="2">
    <source>
        <dbReference type="EMBL" id="CUH69046.1"/>
    </source>
</evidence>
<organism evidence="3 5">
    <name type="scientific">Thalassovita autumnalis</name>
    <dbReference type="NCBI Taxonomy" id="2072972"/>
    <lineage>
        <taxon>Bacteria</taxon>
        <taxon>Pseudomonadati</taxon>
        <taxon>Pseudomonadota</taxon>
        <taxon>Alphaproteobacteria</taxon>
        <taxon>Rhodobacterales</taxon>
        <taxon>Roseobacteraceae</taxon>
        <taxon>Thalassovita</taxon>
    </lineage>
</organism>
<dbReference type="OrthoDB" id="7508312at2"/>